<name>A0A2N9B392_STRCX</name>
<reference evidence="3" key="1">
    <citation type="submission" date="2017-11" db="EMBL/GenBank/DDBJ databases">
        <authorList>
            <person name="Wibberg D."/>
        </authorList>
    </citation>
    <scope>NUCLEOTIDE SEQUENCE [LARGE SCALE GENOMIC DNA]</scope>
</reference>
<evidence type="ECO:0000313" key="3">
    <source>
        <dbReference type="Proteomes" id="UP000235464"/>
    </source>
</evidence>
<dbReference type="PANTHER" id="PTHR42951:SF4">
    <property type="entry name" value="ACYL-COENZYME A THIOESTERASE MBLAC2"/>
    <property type="match status" value="1"/>
</dbReference>
<dbReference type="EC" id="3.5.2.6" evidence="2"/>
<evidence type="ECO:0000313" key="2">
    <source>
        <dbReference type="EMBL" id="SOR77814.1"/>
    </source>
</evidence>
<protein>
    <submittedName>
        <fullName evidence="2">Beta-lactamase type II</fullName>
        <ecNumber evidence="2">3.5.2.6</ecNumber>
    </submittedName>
</protein>
<sequence>MRQEGNLRAVRLEQVADGVFAYLQPDGGWCVNNAGLVVADGQAMLVDTAATEARARRLREAVASVTGAAPTTIVNTHSHGDHTFGNFVFPEAAVIGHERARDEMLAARLHLTGLWPDVDWGDVQLVPPRIVFPDRLTLHLAERRVELLHLGPAHTSGDVVVWLPDSRVLFTGDIVMAGVTPFVPMGSVSGCLAALDALRGLEARVIVPGHGPVSGPEVLDDTAEYLRLLRSLAAEGAAAGLHPLAIARSADLGRFGDWLDSERLVPNLHRARAEAQGAEPGSPMDMNALFADMVAFHGKLPACHA</sequence>
<proteinExistence type="predicted"/>
<dbReference type="InterPro" id="IPR001279">
    <property type="entry name" value="Metallo-B-lactamas"/>
</dbReference>
<accession>A0A2N9B392</accession>
<keyword evidence="3" id="KW-1185">Reference proteome</keyword>
<dbReference type="GO" id="GO:0008800">
    <property type="term" value="F:beta-lactamase activity"/>
    <property type="evidence" value="ECO:0007669"/>
    <property type="project" value="UniProtKB-EC"/>
</dbReference>
<dbReference type="RefSeq" id="WP_029180779.1">
    <property type="nucleotide sequence ID" value="NZ_LT962942.1"/>
</dbReference>
<dbReference type="Gene3D" id="3.60.15.10">
    <property type="entry name" value="Ribonuclease Z/Hydroxyacylglutathione hydrolase-like"/>
    <property type="match status" value="1"/>
</dbReference>
<feature type="domain" description="Metallo-beta-lactamase" evidence="1">
    <location>
        <begin position="31"/>
        <end position="210"/>
    </location>
</feature>
<organism evidence="2 3">
    <name type="scientific">Streptomyces chartreusis NRRL 3882</name>
    <dbReference type="NCBI Taxonomy" id="1079985"/>
    <lineage>
        <taxon>Bacteria</taxon>
        <taxon>Bacillati</taxon>
        <taxon>Actinomycetota</taxon>
        <taxon>Actinomycetes</taxon>
        <taxon>Kitasatosporales</taxon>
        <taxon>Streptomycetaceae</taxon>
        <taxon>Streptomyces</taxon>
    </lineage>
</organism>
<dbReference type="AlphaFoldDB" id="A0A2N9B392"/>
<dbReference type="CDD" id="cd16282">
    <property type="entry name" value="metallo-hydrolase-like_MBL-fold"/>
    <property type="match status" value="1"/>
</dbReference>
<dbReference type="EMBL" id="LT963352">
    <property type="protein sequence ID" value="SOR77814.1"/>
    <property type="molecule type" value="Genomic_DNA"/>
</dbReference>
<dbReference type="InterPro" id="IPR050855">
    <property type="entry name" value="NDM-1-like"/>
</dbReference>
<dbReference type="InterPro" id="IPR036866">
    <property type="entry name" value="RibonucZ/Hydroxyglut_hydro"/>
</dbReference>
<evidence type="ECO:0000259" key="1">
    <source>
        <dbReference type="SMART" id="SM00849"/>
    </source>
</evidence>
<dbReference type="SUPFAM" id="SSF56281">
    <property type="entry name" value="Metallo-hydrolase/oxidoreductase"/>
    <property type="match status" value="1"/>
</dbReference>
<dbReference type="SMART" id="SM00849">
    <property type="entry name" value="Lactamase_B"/>
    <property type="match status" value="1"/>
</dbReference>
<gene>
    <name evidence="2" type="primary">ccrA</name>
    <name evidence="2" type="ORF">SCNRRL3882_1283</name>
</gene>
<dbReference type="Pfam" id="PF00753">
    <property type="entry name" value="Lactamase_B"/>
    <property type="match status" value="1"/>
</dbReference>
<dbReference type="Proteomes" id="UP000235464">
    <property type="component" value="Chromosome I"/>
</dbReference>
<keyword evidence="2" id="KW-0378">Hydrolase</keyword>
<dbReference type="PANTHER" id="PTHR42951">
    <property type="entry name" value="METALLO-BETA-LACTAMASE DOMAIN-CONTAINING"/>
    <property type="match status" value="1"/>
</dbReference>